<comment type="caution">
    <text evidence="1">The sequence shown here is derived from an EMBL/GenBank/DDBJ whole genome shotgun (WGS) entry which is preliminary data.</text>
</comment>
<organism evidence="1 2">
    <name type="scientific">Pneumocystis oryctolagi</name>
    <dbReference type="NCBI Taxonomy" id="42067"/>
    <lineage>
        <taxon>Eukaryota</taxon>
        <taxon>Fungi</taxon>
        <taxon>Dikarya</taxon>
        <taxon>Ascomycota</taxon>
        <taxon>Taphrinomycotina</taxon>
        <taxon>Pneumocystomycetes</taxon>
        <taxon>Pneumocystaceae</taxon>
        <taxon>Pneumocystis</taxon>
    </lineage>
</organism>
<dbReference type="Proteomes" id="UP000768646">
    <property type="component" value="Unassembled WGS sequence"/>
</dbReference>
<dbReference type="EMBL" id="JABTEG010000002">
    <property type="protein sequence ID" value="KAG4305698.1"/>
    <property type="molecule type" value="Genomic_DNA"/>
</dbReference>
<evidence type="ECO:0000313" key="2">
    <source>
        <dbReference type="Proteomes" id="UP000768646"/>
    </source>
</evidence>
<proteinExistence type="predicted"/>
<accession>A0ACB7CDN3</accession>
<evidence type="ECO:0000313" key="1">
    <source>
        <dbReference type="EMBL" id="KAG4305698.1"/>
    </source>
</evidence>
<name>A0ACB7CDN3_9ASCO</name>
<reference evidence="1 2" key="1">
    <citation type="journal article" date="2021" name="Commun. Biol.">
        <title>Genomic insights into the host specific adaptation of the Pneumocystis genus.</title>
        <authorList>
            <person name="Cisse O.H."/>
            <person name="Ma L."/>
            <person name="Dekker J.P."/>
            <person name="Khil P.P."/>
            <person name="Youn J.-H."/>
            <person name="Brenchley J.M."/>
            <person name="Blair R."/>
            <person name="Pahar B."/>
            <person name="Chabe M."/>
            <person name="Van Rompay K.K.A."/>
            <person name="Keesler R."/>
            <person name="Sukura A."/>
            <person name="Hirsch V."/>
            <person name="Kutty G."/>
            <person name="Liu Y."/>
            <person name="Peng L."/>
            <person name="Chen J."/>
            <person name="Song J."/>
            <person name="Weissenbacher-Lang C."/>
            <person name="Xu J."/>
            <person name="Upham N.S."/>
            <person name="Stajich J.E."/>
            <person name="Cuomo C.A."/>
            <person name="Cushion M.T."/>
            <person name="Kovacs J.A."/>
        </authorList>
    </citation>
    <scope>NUCLEOTIDE SEQUENCE [LARGE SCALE GENOMIC DNA]</scope>
    <source>
        <strain evidence="1 2">RABM</strain>
    </source>
</reference>
<gene>
    <name evidence="1" type="ORF">PORY_000608</name>
</gene>
<keyword evidence="2" id="KW-1185">Reference proteome</keyword>
<protein>
    <submittedName>
        <fullName evidence="1">Uncharacterized protein</fullName>
    </submittedName>
</protein>
<sequence length="259" mass="29207">MEQLNSEIDEFLSEYLPCSKPKYTEIERPFLTLTYAQSLNNKIGTKTASSLVLSCKESKALTHRLRTKHDAILIGVGTAENDNPCLNARIIDSQLSYSLELQPIPVILDPSFRLRLTHKSNIIFMSKNKWGHPPIILVAEKFSYQTYHKSSLDVLEEVGGKIVEVKTNVNGLFEWTDILRTLSKLKISSVMVEGGANVISSLLKEWELIDSIIITISPVFIEDRNDVIVRSASRLDKIKNVSWKKFGKDVVLAGKLSFQ</sequence>